<dbReference type="EMBL" id="JAENIO010000037">
    <property type="protein sequence ID" value="MBK1834964.1"/>
    <property type="molecule type" value="Genomic_DNA"/>
</dbReference>
<evidence type="ECO:0000313" key="3">
    <source>
        <dbReference type="EMBL" id="MBK1834964.1"/>
    </source>
</evidence>
<organism evidence="3 4">
    <name type="scientific">Roseibacillus ishigakijimensis</name>
    <dbReference type="NCBI Taxonomy" id="454146"/>
    <lineage>
        <taxon>Bacteria</taxon>
        <taxon>Pseudomonadati</taxon>
        <taxon>Verrucomicrobiota</taxon>
        <taxon>Verrucomicrobiia</taxon>
        <taxon>Verrucomicrobiales</taxon>
        <taxon>Verrucomicrobiaceae</taxon>
        <taxon>Roseibacillus</taxon>
    </lineage>
</organism>
<evidence type="ECO:0000313" key="4">
    <source>
        <dbReference type="Proteomes" id="UP000604083"/>
    </source>
</evidence>
<keyword evidence="2" id="KW-1133">Transmembrane helix</keyword>
<proteinExistence type="predicted"/>
<feature type="transmembrane region" description="Helical" evidence="2">
    <location>
        <begin position="284"/>
        <end position="304"/>
    </location>
</feature>
<name>A0A934VLR7_9BACT</name>
<accession>A0A934VLR7</accession>
<gene>
    <name evidence="3" type="ORF">JIN78_12915</name>
</gene>
<reference evidence="3" key="1">
    <citation type="submission" date="2021-01" db="EMBL/GenBank/DDBJ databases">
        <title>Modified the classification status of verrucomicrobia.</title>
        <authorList>
            <person name="Feng X."/>
        </authorList>
    </citation>
    <scope>NUCLEOTIDE SEQUENCE</scope>
    <source>
        <strain evidence="3">KCTC 12986</strain>
    </source>
</reference>
<feature type="compositionally biased region" description="Basic and acidic residues" evidence="1">
    <location>
        <begin position="348"/>
        <end position="368"/>
    </location>
</feature>
<feature type="region of interest" description="Disordered" evidence="1">
    <location>
        <begin position="345"/>
        <end position="368"/>
    </location>
</feature>
<comment type="caution">
    <text evidence="3">The sequence shown here is derived from an EMBL/GenBank/DDBJ whole genome shotgun (WGS) entry which is preliminary data.</text>
</comment>
<protein>
    <submittedName>
        <fullName evidence="3">Uncharacterized protein</fullName>
    </submittedName>
</protein>
<dbReference type="AlphaFoldDB" id="A0A934VLR7"/>
<keyword evidence="4" id="KW-1185">Reference proteome</keyword>
<dbReference type="RefSeq" id="WP_200392398.1">
    <property type="nucleotide sequence ID" value="NZ_JAENIO010000037.1"/>
</dbReference>
<keyword evidence="2" id="KW-0472">Membrane</keyword>
<keyword evidence="2" id="KW-0812">Transmembrane</keyword>
<evidence type="ECO:0000256" key="2">
    <source>
        <dbReference type="SAM" id="Phobius"/>
    </source>
</evidence>
<sequence>MSSGRISLLVVGTVALRWGLLAGQEPVPSAGEGELPFAWPDLPSWTPEELEMIREGELSLGTALFEETIEGVDSAELFEPLPEPEVEFEFPAGTDYPVEIGEEFLSAYFAGRPASYLVDPQGMLSMQEQKDRQAFLDYHAGDSRIDLYIYLFDKKQHVPPEGEMETIFKRHFLRGNGLSALVYYYLEDPGRSTLVMSPQVYTVINPNAVKGALIYAKQQAQLKSDPASQLENFSTGLSIRLYGMEQKLAEMSGADLLAEASGELTVVDAEEKGPEEALTREVQVMAGVTAASVLVVLGALVAGYRANQRKKVYLFPEIEVEPQLAAPYGAGVGAVIQFRDATLPPSLQKDDQEPDYLRKLASRARETR</sequence>
<evidence type="ECO:0000256" key="1">
    <source>
        <dbReference type="SAM" id="MobiDB-lite"/>
    </source>
</evidence>
<dbReference type="Proteomes" id="UP000604083">
    <property type="component" value="Unassembled WGS sequence"/>
</dbReference>